<sequence length="263" mass="27435">MTTATEERTNALEERAKEARRLVVDMAASERGCHLGGSLSAMDLLIAALDGTRDEESKVVLSKGHAAAGLYAALHAMGILEEDPAPRYGLLGHPYTGHPGPKVPGVSFPTGSLGHGLPYAAGWALAQRLKGTGGRAVAIVGDGELQEGLIWETVQVAAARALGNLVILVDRNGGQNDGLVGDISPLPHLAERFAAFGCDTAEVDGHDLAALTRTLAAHDSPRPLAVVANTVKGKGVRAVEGKAASHYVVIDKARAEKWKKGIR</sequence>
<evidence type="ECO:0000313" key="5">
    <source>
        <dbReference type="EMBL" id="MFC4334118.1"/>
    </source>
</evidence>
<keyword evidence="3" id="KW-0786">Thiamine pyrophosphate</keyword>
<evidence type="ECO:0000256" key="1">
    <source>
        <dbReference type="ARBA" id="ARBA00001964"/>
    </source>
</evidence>
<name>A0ABV8TUJ1_9ACTN</name>
<comment type="caution">
    <text evidence="5">The sequence shown here is derived from an EMBL/GenBank/DDBJ whole genome shotgun (WGS) entry which is preliminary data.</text>
</comment>
<dbReference type="RefSeq" id="WP_380617850.1">
    <property type="nucleotide sequence ID" value="NZ_JBHSDK010000002.1"/>
</dbReference>
<evidence type="ECO:0000259" key="4">
    <source>
        <dbReference type="Pfam" id="PF00456"/>
    </source>
</evidence>
<dbReference type="InterPro" id="IPR029061">
    <property type="entry name" value="THDP-binding"/>
</dbReference>
<protein>
    <submittedName>
        <fullName evidence="5">1-deoxy-D-xylulose-5-phosphate synthase N-terminal domain-containing protein</fullName>
    </submittedName>
</protein>
<evidence type="ECO:0000256" key="2">
    <source>
        <dbReference type="ARBA" id="ARBA00007131"/>
    </source>
</evidence>
<gene>
    <name evidence="5" type="ORF">ACFPET_02780</name>
</gene>
<dbReference type="Gene3D" id="3.40.50.970">
    <property type="match status" value="1"/>
</dbReference>
<dbReference type="Pfam" id="PF00456">
    <property type="entry name" value="Transketolase_N"/>
    <property type="match status" value="1"/>
</dbReference>
<reference evidence="6" key="1">
    <citation type="journal article" date="2019" name="Int. J. Syst. Evol. Microbiol.">
        <title>The Global Catalogue of Microorganisms (GCM) 10K type strain sequencing project: providing services to taxonomists for standard genome sequencing and annotation.</title>
        <authorList>
            <consortium name="The Broad Institute Genomics Platform"/>
            <consortium name="The Broad Institute Genome Sequencing Center for Infectious Disease"/>
            <person name="Wu L."/>
            <person name="Ma J."/>
        </authorList>
    </citation>
    <scope>NUCLEOTIDE SEQUENCE [LARGE SCALE GENOMIC DNA]</scope>
    <source>
        <strain evidence="6">IBRC-M 10908</strain>
    </source>
</reference>
<dbReference type="PANTHER" id="PTHR47514:SF1">
    <property type="entry name" value="TRANSKETOLASE N-TERMINAL SECTION-RELATED"/>
    <property type="match status" value="1"/>
</dbReference>
<keyword evidence="6" id="KW-1185">Reference proteome</keyword>
<organism evidence="5 6">
    <name type="scientific">Salininema proteolyticum</name>
    <dbReference type="NCBI Taxonomy" id="1607685"/>
    <lineage>
        <taxon>Bacteria</taxon>
        <taxon>Bacillati</taxon>
        <taxon>Actinomycetota</taxon>
        <taxon>Actinomycetes</taxon>
        <taxon>Glycomycetales</taxon>
        <taxon>Glycomycetaceae</taxon>
        <taxon>Salininema</taxon>
    </lineage>
</organism>
<proteinExistence type="inferred from homology"/>
<dbReference type="EMBL" id="JBHSDK010000002">
    <property type="protein sequence ID" value="MFC4334118.1"/>
    <property type="molecule type" value="Genomic_DNA"/>
</dbReference>
<evidence type="ECO:0000256" key="3">
    <source>
        <dbReference type="ARBA" id="ARBA00023052"/>
    </source>
</evidence>
<comment type="cofactor">
    <cofactor evidence="1">
        <name>thiamine diphosphate</name>
        <dbReference type="ChEBI" id="CHEBI:58937"/>
    </cofactor>
</comment>
<dbReference type="PANTHER" id="PTHR47514">
    <property type="entry name" value="TRANSKETOLASE N-TERMINAL SECTION-RELATED"/>
    <property type="match status" value="1"/>
</dbReference>
<feature type="domain" description="Transketolase N-terminal" evidence="4">
    <location>
        <begin position="16"/>
        <end position="253"/>
    </location>
</feature>
<dbReference type="Proteomes" id="UP001595823">
    <property type="component" value="Unassembled WGS sequence"/>
</dbReference>
<dbReference type="InterPro" id="IPR005474">
    <property type="entry name" value="Transketolase_N"/>
</dbReference>
<comment type="similarity">
    <text evidence="2">Belongs to the transketolase family.</text>
</comment>
<accession>A0ABV8TUJ1</accession>
<evidence type="ECO:0000313" key="6">
    <source>
        <dbReference type="Proteomes" id="UP001595823"/>
    </source>
</evidence>
<dbReference type="SUPFAM" id="SSF52518">
    <property type="entry name" value="Thiamin diphosphate-binding fold (THDP-binding)"/>
    <property type="match status" value="1"/>
</dbReference>